<proteinExistence type="predicted"/>
<protein>
    <submittedName>
        <fullName evidence="5">Tetratricopeptide repeat protein</fullName>
    </submittedName>
</protein>
<dbReference type="PROSITE" id="PS50005">
    <property type="entry name" value="TPR"/>
    <property type="match status" value="1"/>
</dbReference>
<evidence type="ECO:0000256" key="1">
    <source>
        <dbReference type="ARBA" id="ARBA00022737"/>
    </source>
</evidence>
<reference evidence="5 6" key="1">
    <citation type="submission" date="2022-11" db="EMBL/GenBank/DDBJ databases">
        <title>Genome sequencing of Acetobacter type strain.</title>
        <authorList>
            <person name="Heo J."/>
            <person name="Lee D."/>
            <person name="Han B.-H."/>
            <person name="Hong S.-B."/>
            <person name="Kwon S.-W."/>
        </authorList>
    </citation>
    <scope>NUCLEOTIDE SEQUENCE [LARGE SCALE GENOMIC DNA]</scope>
    <source>
        <strain evidence="5 6">KACC 21253</strain>
    </source>
</reference>
<dbReference type="InterPro" id="IPR019734">
    <property type="entry name" value="TPR_rpt"/>
</dbReference>
<feature type="chain" id="PRO_5045563603" evidence="4">
    <location>
        <begin position="22"/>
        <end position="608"/>
    </location>
</feature>
<keyword evidence="2 3" id="KW-0802">TPR repeat</keyword>
<dbReference type="Gene3D" id="1.25.40.10">
    <property type="entry name" value="Tetratricopeptide repeat domain"/>
    <property type="match status" value="2"/>
</dbReference>
<dbReference type="InterPro" id="IPR011990">
    <property type="entry name" value="TPR-like_helical_dom_sf"/>
</dbReference>
<feature type="signal peptide" evidence="4">
    <location>
        <begin position="1"/>
        <end position="21"/>
    </location>
</feature>
<dbReference type="PANTHER" id="PTHR12558">
    <property type="entry name" value="CELL DIVISION CYCLE 16,23,27"/>
    <property type="match status" value="1"/>
</dbReference>
<dbReference type="RefSeq" id="WP_173559729.1">
    <property type="nucleotide sequence ID" value="NZ_JAPIUZ010000005.1"/>
</dbReference>
<dbReference type="EMBL" id="JAPIUZ010000005">
    <property type="protein sequence ID" value="MCX2564272.1"/>
    <property type="molecule type" value="Genomic_DNA"/>
</dbReference>
<evidence type="ECO:0000256" key="3">
    <source>
        <dbReference type="PROSITE-ProRule" id="PRU00339"/>
    </source>
</evidence>
<keyword evidence="6" id="KW-1185">Reference proteome</keyword>
<dbReference type="PANTHER" id="PTHR12558:SF13">
    <property type="entry name" value="CELL DIVISION CYCLE PROTEIN 27 HOMOLOG"/>
    <property type="match status" value="1"/>
</dbReference>
<feature type="repeat" description="TPR" evidence="3">
    <location>
        <begin position="543"/>
        <end position="576"/>
    </location>
</feature>
<dbReference type="SUPFAM" id="SSF48452">
    <property type="entry name" value="TPR-like"/>
    <property type="match status" value="3"/>
</dbReference>
<keyword evidence="4" id="KW-0732">Signal</keyword>
<accession>A0ABT3QG61</accession>
<dbReference type="InterPro" id="IPR013105">
    <property type="entry name" value="TPR_2"/>
</dbReference>
<evidence type="ECO:0000313" key="6">
    <source>
        <dbReference type="Proteomes" id="UP001301152"/>
    </source>
</evidence>
<dbReference type="PROSITE" id="PS50293">
    <property type="entry name" value="TPR_REGION"/>
    <property type="match status" value="1"/>
</dbReference>
<gene>
    <name evidence="5" type="ORF">OQ497_09905</name>
</gene>
<dbReference type="Pfam" id="PF07719">
    <property type="entry name" value="TPR_2"/>
    <property type="match status" value="1"/>
</dbReference>
<name>A0ABT3QG61_9PROT</name>
<dbReference type="SMART" id="SM00028">
    <property type="entry name" value="TPR"/>
    <property type="match status" value="5"/>
</dbReference>
<evidence type="ECO:0000256" key="4">
    <source>
        <dbReference type="SAM" id="SignalP"/>
    </source>
</evidence>
<organism evidence="5 6">
    <name type="scientific">Acetobacter thailandicus</name>
    <dbReference type="NCBI Taxonomy" id="1502842"/>
    <lineage>
        <taxon>Bacteria</taxon>
        <taxon>Pseudomonadati</taxon>
        <taxon>Pseudomonadota</taxon>
        <taxon>Alphaproteobacteria</taxon>
        <taxon>Acetobacterales</taxon>
        <taxon>Acetobacteraceae</taxon>
        <taxon>Acetobacter</taxon>
    </lineage>
</organism>
<evidence type="ECO:0000256" key="2">
    <source>
        <dbReference type="ARBA" id="ARBA00022803"/>
    </source>
</evidence>
<sequence length="608" mass="66678">MVLCRYLPTAFVLFFSVNVAADPFACAASVPELAQTQGKKITAANQKVDSGAFLAGIAARSRGDDSEAARALRAASQADPANRDMATQAFVLSVLAGSPEAVELARREEQFAGKEILSSFVLGNHAALKGDWQAAARYYQQGSQDPMAHLVLPLLLAWCDQAEHKAHAALDALSRIQGSVLSPFYTLHAALIAQLSGDSAEAGRLFAQAQHAMPGEDLLLARSYAAWCWQNGQRDKARELLRRMIDADPVLALAGKQFQAEVSKFPVDTSLQGLARAYVLTAFLFQQQLRNAEQEAMSPQAARQARFRLNEATRLMLSFALELDPHMSEALLMMAEVQQDEGHPQAARATLLRMPSGSPLMPVAAFKLALIDNESDHLDEARDKLLALVKDNPELVLPVSELGNTEASRKNWQGAFAAYDKAVNLSRAGAPLRGVKKEYWSLLFLRAVTSYELGNWPKAKADLKEALALQPDNPLLLNFLGYSMTEQHEDLAEAERLLRKAVELDPDDAAIRDSLGWVMVERGDLKEGTQLLERAVAQTPEDPEVNYHLGEVYWRMGRHREAVDHWNLALELKPEPRDEKLIRGALARAGNLPDKQASVSLSGLPAGK</sequence>
<dbReference type="Pfam" id="PF13429">
    <property type="entry name" value="TPR_15"/>
    <property type="match status" value="1"/>
</dbReference>
<evidence type="ECO:0000313" key="5">
    <source>
        <dbReference type="EMBL" id="MCX2564272.1"/>
    </source>
</evidence>
<keyword evidence="1" id="KW-0677">Repeat</keyword>
<comment type="caution">
    <text evidence="5">The sequence shown here is derived from an EMBL/GenBank/DDBJ whole genome shotgun (WGS) entry which is preliminary data.</text>
</comment>
<dbReference type="Proteomes" id="UP001301152">
    <property type="component" value="Unassembled WGS sequence"/>
</dbReference>